<dbReference type="OrthoDB" id="191139at2759"/>
<dbReference type="KEGG" id="acan:ACA1_381490"/>
<name>L8GN70_ACACF</name>
<proteinExistence type="predicted"/>
<dbReference type="PANTHER" id="PTHR43157:SF31">
    <property type="entry name" value="PHOSPHATIDYLINOSITOL-GLYCAN BIOSYNTHESIS CLASS F PROTEIN"/>
    <property type="match status" value="1"/>
</dbReference>
<evidence type="ECO:0008006" key="4">
    <source>
        <dbReference type="Google" id="ProtNLM"/>
    </source>
</evidence>
<organism evidence="2 3">
    <name type="scientific">Acanthamoeba castellanii (strain ATCC 30010 / Neff)</name>
    <dbReference type="NCBI Taxonomy" id="1257118"/>
    <lineage>
        <taxon>Eukaryota</taxon>
        <taxon>Amoebozoa</taxon>
        <taxon>Discosea</taxon>
        <taxon>Longamoebia</taxon>
        <taxon>Centramoebida</taxon>
        <taxon>Acanthamoebidae</taxon>
        <taxon>Acanthamoeba</taxon>
    </lineage>
</organism>
<dbReference type="GeneID" id="14915013"/>
<evidence type="ECO:0000313" key="2">
    <source>
        <dbReference type="EMBL" id="ELR14432.1"/>
    </source>
</evidence>
<dbReference type="Pfam" id="PF04749">
    <property type="entry name" value="PLAC8"/>
    <property type="match status" value="1"/>
</dbReference>
<dbReference type="AlphaFoldDB" id="L8GN70"/>
<accession>L8GN70</accession>
<dbReference type="VEuPathDB" id="AmoebaDB:ACA1_381490"/>
<dbReference type="RefSeq" id="XP_004336445.1">
    <property type="nucleotide sequence ID" value="XM_004336397.1"/>
</dbReference>
<sequence length="381" mass="42186">MSDWETGLCECFSDCNTCCSAYCCGCFDVAYHYSAAEDRHCGPMDGCGGVCCFLCCATFARNKIRQKYDIPGTFVGDFCCIWFCTCCAIAQQSRELRQRGVVHNGIGFETARALYLRGYHVVLACRDVEKGEKAIESLHRLPDRRVIVARGTAECMMVDLTSLQSVRDFASAFLAKGVQLHVLINNAGTRPTLLADGFENQFGVNYLSHFLLTHLLLDKLKESAPARIINVSSVAHSMANLDFDDLQTKEHPGSRFIAYSRSKLAQVMHAFKLTAPSRRDGSDDLGSAPGSALWRELWGPIKYMVYGVGALFLKSPAQGAATTVWAATEDTLEGVGGKYYADRREATPSRQACDVEAQEKLWRVSLQLVGLDREEDERTED</sequence>
<dbReference type="NCBIfam" id="TIGR01571">
    <property type="entry name" value="A_thal_Cys_rich"/>
    <property type="match status" value="1"/>
</dbReference>
<dbReference type="PANTHER" id="PTHR43157">
    <property type="entry name" value="PHOSPHATIDYLINOSITOL-GLYCAN BIOSYNTHESIS CLASS F PROTEIN-RELATED"/>
    <property type="match status" value="1"/>
</dbReference>
<dbReference type="SUPFAM" id="SSF51735">
    <property type="entry name" value="NAD(P)-binding Rossmann-fold domains"/>
    <property type="match status" value="1"/>
</dbReference>
<dbReference type="OMA" id="NPWEGAQ"/>
<keyword evidence="3" id="KW-1185">Reference proteome</keyword>
<dbReference type="Proteomes" id="UP000011083">
    <property type="component" value="Unassembled WGS sequence"/>
</dbReference>
<dbReference type="InterPro" id="IPR002347">
    <property type="entry name" value="SDR_fam"/>
</dbReference>
<dbReference type="STRING" id="1257118.L8GN70"/>
<protein>
    <recommendedName>
        <fullName evidence="4">Oxidoreductase, short chain dehydrogenase/reductase superfamily protein</fullName>
    </recommendedName>
</protein>
<dbReference type="InterPro" id="IPR006461">
    <property type="entry name" value="PLAC_motif_containing"/>
</dbReference>
<dbReference type="SMR" id="L8GN70"/>
<dbReference type="EMBL" id="KB008053">
    <property type="protein sequence ID" value="ELR14432.1"/>
    <property type="molecule type" value="Genomic_DNA"/>
</dbReference>
<reference evidence="2 3" key="1">
    <citation type="journal article" date="2013" name="Genome Biol.">
        <title>Genome of Acanthamoeba castellanii highlights extensive lateral gene transfer and early evolution of tyrosine kinase signaling.</title>
        <authorList>
            <person name="Clarke M."/>
            <person name="Lohan A.J."/>
            <person name="Liu B."/>
            <person name="Lagkouvardos I."/>
            <person name="Roy S."/>
            <person name="Zafar N."/>
            <person name="Bertelli C."/>
            <person name="Schilde C."/>
            <person name="Kianianmomeni A."/>
            <person name="Burglin T.R."/>
            <person name="Frech C."/>
            <person name="Turcotte B."/>
            <person name="Kopec K.O."/>
            <person name="Synnott J.M."/>
            <person name="Choo C."/>
            <person name="Paponov I."/>
            <person name="Finkler A."/>
            <person name="Soon Heng Tan C."/>
            <person name="Hutchins A.P."/>
            <person name="Weinmeier T."/>
            <person name="Rattei T."/>
            <person name="Chu J.S."/>
            <person name="Gimenez G."/>
            <person name="Irimia M."/>
            <person name="Rigden D.J."/>
            <person name="Fitzpatrick D.A."/>
            <person name="Lorenzo-Morales J."/>
            <person name="Bateman A."/>
            <person name="Chiu C.H."/>
            <person name="Tang P."/>
            <person name="Hegemann P."/>
            <person name="Fromm H."/>
            <person name="Raoult D."/>
            <person name="Greub G."/>
            <person name="Miranda-Saavedra D."/>
            <person name="Chen N."/>
            <person name="Nash P."/>
            <person name="Ginger M.L."/>
            <person name="Horn M."/>
            <person name="Schaap P."/>
            <person name="Caler L."/>
            <person name="Loftus B."/>
        </authorList>
    </citation>
    <scope>NUCLEOTIDE SEQUENCE [LARGE SCALE GENOMIC DNA]</scope>
    <source>
        <strain evidence="2 3">Neff</strain>
    </source>
</reference>
<dbReference type="GO" id="GO:0016491">
    <property type="term" value="F:oxidoreductase activity"/>
    <property type="evidence" value="ECO:0007669"/>
    <property type="project" value="UniProtKB-KW"/>
</dbReference>
<evidence type="ECO:0000256" key="1">
    <source>
        <dbReference type="ARBA" id="ARBA00023002"/>
    </source>
</evidence>
<evidence type="ECO:0000313" key="3">
    <source>
        <dbReference type="Proteomes" id="UP000011083"/>
    </source>
</evidence>
<dbReference type="Gene3D" id="3.40.50.720">
    <property type="entry name" value="NAD(P)-binding Rossmann-like Domain"/>
    <property type="match status" value="1"/>
</dbReference>
<dbReference type="Pfam" id="PF00106">
    <property type="entry name" value="adh_short"/>
    <property type="match status" value="1"/>
</dbReference>
<dbReference type="InterPro" id="IPR036291">
    <property type="entry name" value="NAD(P)-bd_dom_sf"/>
</dbReference>
<keyword evidence="1" id="KW-0560">Oxidoreductase</keyword>
<gene>
    <name evidence="2" type="ORF">ACA1_381490</name>
</gene>